<sequence length="96" mass="10379">MSKYTVDSEAVQAASASIRGITEQLRADVNTLMGQIQNLQSQWTGQAASAFTAAAHDWRTTQARVEESINELNTALAQAGSQYADVELQNTGMFGR</sequence>
<protein>
    <recommendedName>
        <fullName evidence="1">ESAT-6-like protein</fullName>
    </recommendedName>
</protein>
<dbReference type="AlphaFoldDB" id="A0A2A9DVT2"/>
<evidence type="ECO:0000313" key="3">
    <source>
        <dbReference type="Proteomes" id="UP000221369"/>
    </source>
</evidence>
<proteinExistence type="inferred from homology"/>
<evidence type="ECO:0000256" key="1">
    <source>
        <dbReference type="RuleBase" id="RU362001"/>
    </source>
</evidence>
<dbReference type="SUPFAM" id="SSF140453">
    <property type="entry name" value="EsxAB dimer-like"/>
    <property type="match status" value="1"/>
</dbReference>
<name>A0A2A9DVT2_9MICO</name>
<comment type="caution">
    <text evidence="2">The sequence shown here is derived from an EMBL/GenBank/DDBJ whole genome shotgun (WGS) entry which is preliminary data.</text>
</comment>
<dbReference type="Proteomes" id="UP000221369">
    <property type="component" value="Unassembled WGS sequence"/>
</dbReference>
<dbReference type="OrthoDB" id="4231069at2"/>
<dbReference type="InterPro" id="IPR036689">
    <property type="entry name" value="ESAT-6-like_sf"/>
</dbReference>
<keyword evidence="3" id="KW-1185">Reference proteome</keyword>
<dbReference type="Gene3D" id="1.10.287.1060">
    <property type="entry name" value="ESAT-6-like"/>
    <property type="match status" value="1"/>
</dbReference>
<organism evidence="2 3">
    <name type="scientific">Paramicrobacterium agarici</name>
    <dbReference type="NCBI Taxonomy" id="630514"/>
    <lineage>
        <taxon>Bacteria</taxon>
        <taxon>Bacillati</taxon>
        <taxon>Actinomycetota</taxon>
        <taxon>Actinomycetes</taxon>
        <taxon>Micrococcales</taxon>
        <taxon>Microbacteriaceae</taxon>
        <taxon>Paramicrobacterium</taxon>
    </lineage>
</organism>
<evidence type="ECO:0000313" key="2">
    <source>
        <dbReference type="EMBL" id="PFG30798.1"/>
    </source>
</evidence>
<dbReference type="Pfam" id="PF06013">
    <property type="entry name" value="WXG100"/>
    <property type="match status" value="1"/>
</dbReference>
<comment type="similarity">
    <text evidence="1">Belongs to the WXG100 family.</text>
</comment>
<accession>A0A2A9DVT2</accession>
<dbReference type="NCBIfam" id="TIGR03930">
    <property type="entry name" value="WXG100_ESAT6"/>
    <property type="match status" value="1"/>
</dbReference>
<reference evidence="2 3" key="1">
    <citation type="submission" date="2017-10" db="EMBL/GenBank/DDBJ databases">
        <title>Sequencing the genomes of 1000 actinobacteria strains.</title>
        <authorList>
            <person name="Klenk H.-P."/>
        </authorList>
    </citation>
    <scope>NUCLEOTIDE SEQUENCE [LARGE SCALE GENOMIC DNA]</scope>
    <source>
        <strain evidence="2 3">DSM 21798</strain>
    </source>
</reference>
<dbReference type="InterPro" id="IPR010310">
    <property type="entry name" value="T7SS_ESAT-6-like"/>
</dbReference>
<gene>
    <name evidence="2" type="ORF">ATJ78_1738</name>
</gene>
<dbReference type="RefSeq" id="WP_098407216.1">
    <property type="nucleotide sequence ID" value="NZ_PDJE01000001.1"/>
</dbReference>
<dbReference type="EMBL" id="PDJE01000001">
    <property type="protein sequence ID" value="PFG30798.1"/>
    <property type="molecule type" value="Genomic_DNA"/>
</dbReference>